<accession>A0A061S0J7</accession>
<feature type="compositionally biased region" description="Basic and acidic residues" evidence="1">
    <location>
        <begin position="32"/>
        <end position="41"/>
    </location>
</feature>
<gene>
    <name evidence="2" type="ORF">TSPGSL018_20130</name>
</gene>
<evidence type="ECO:0000313" key="2">
    <source>
        <dbReference type="EMBL" id="JAC76450.1"/>
    </source>
</evidence>
<dbReference type="AlphaFoldDB" id="A0A061S0J7"/>
<dbReference type="EMBL" id="GBEZ01009122">
    <property type="protein sequence ID" value="JAC76450.1"/>
    <property type="molecule type" value="Transcribed_RNA"/>
</dbReference>
<proteinExistence type="predicted"/>
<protein>
    <submittedName>
        <fullName evidence="2">Uncharacterized protein</fullName>
    </submittedName>
</protein>
<organism evidence="2">
    <name type="scientific">Tetraselmis sp. GSL018</name>
    <dbReference type="NCBI Taxonomy" id="582737"/>
    <lineage>
        <taxon>Eukaryota</taxon>
        <taxon>Viridiplantae</taxon>
        <taxon>Chlorophyta</taxon>
        <taxon>core chlorophytes</taxon>
        <taxon>Chlorodendrophyceae</taxon>
        <taxon>Chlorodendrales</taxon>
        <taxon>Chlorodendraceae</taxon>
        <taxon>Tetraselmis</taxon>
    </lineage>
</organism>
<sequence length="76" mass="7973">RPVTIFPFSQELGYTASVASPRICRTCGGKSSKREEFERRLNSRPRRVVPGAAPPAGGGRSGEPTGPYGPSSVVAA</sequence>
<evidence type="ECO:0000256" key="1">
    <source>
        <dbReference type="SAM" id="MobiDB-lite"/>
    </source>
</evidence>
<name>A0A061S0J7_9CHLO</name>
<reference evidence="2" key="1">
    <citation type="submission" date="2014-05" db="EMBL/GenBank/DDBJ databases">
        <title>The transcriptome of the halophilic microalga Tetraselmis sp. GSL018 isolated from the Great Salt Lake, Utah.</title>
        <authorList>
            <person name="Jinkerson R.E."/>
            <person name="D'Adamo S."/>
            <person name="Posewitz M.C."/>
        </authorList>
    </citation>
    <scope>NUCLEOTIDE SEQUENCE</scope>
    <source>
        <strain evidence="2">GSL018</strain>
    </source>
</reference>
<feature type="region of interest" description="Disordered" evidence="1">
    <location>
        <begin position="27"/>
        <end position="76"/>
    </location>
</feature>
<feature type="non-terminal residue" evidence="2">
    <location>
        <position position="1"/>
    </location>
</feature>
<feature type="non-terminal residue" evidence="2">
    <location>
        <position position="76"/>
    </location>
</feature>